<dbReference type="Gene3D" id="1.10.10.10">
    <property type="entry name" value="Winged helix-like DNA-binding domain superfamily/Winged helix DNA-binding domain"/>
    <property type="match status" value="1"/>
</dbReference>
<dbReference type="PROSITE" id="PS50987">
    <property type="entry name" value="HTH_ARSR_2"/>
    <property type="match status" value="1"/>
</dbReference>
<dbReference type="SUPFAM" id="SSF46785">
    <property type="entry name" value="Winged helix' DNA-binding domain"/>
    <property type="match status" value="1"/>
</dbReference>
<keyword evidence="1" id="KW-0805">Transcription regulation</keyword>
<dbReference type="PANTHER" id="PTHR43132:SF2">
    <property type="entry name" value="ARSENICAL RESISTANCE OPERON REPRESSOR ARSR-RELATED"/>
    <property type="match status" value="1"/>
</dbReference>
<sequence>MNSDAAVKALAALAQPSRLAIFRLLVRAGRTGLYAGQIGEALGLPPATLSFHLKELSHAGLIAGQQEGRNVLYQVQFPQMNDLIGFLVEHCCEGDAQGCDVPTSACAPAGRKARA</sequence>
<evidence type="ECO:0000313" key="5">
    <source>
        <dbReference type="EMBL" id="AOZ10530.1"/>
    </source>
</evidence>
<dbReference type="InterPro" id="IPR011991">
    <property type="entry name" value="ArsR-like_HTH"/>
</dbReference>
<dbReference type="InterPro" id="IPR051011">
    <property type="entry name" value="Metal_resp_trans_reg"/>
</dbReference>
<accession>A0ABN4TY51</accession>
<keyword evidence="6" id="KW-1185">Reference proteome</keyword>
<keyword evidence="2" id="KW-0238">DNA-binding</keyword>
<evidence type="ECO:0000256" key="2">
    <source>
        <dbReference type="ARBA" id="ARBA00023125"/>
    </source>
</evidence>
<dbReference type="SMART" id="SM00418">
    <property type="entry name" value="HTH_ARSR"/>
    <property type="match status" value="1"/>
</dbReference>
<evidence type="ECO:0000313" key="6">
    <source>
        <dbReference type="Proteomes" id="UP000177515"/>
    </source>
</evidence>
<dbReference type="PANTHER" id="PTHR43132">
    <property type="entry name" value="ARSENICAL RESISTANCE OPERON REPRESSOR ARSR-RELATED"/>
    <property type="match status" value="1"/>
</dbReference>
<dbReference type="NCBIfam" id="NF033788">
    <property type="entry name" value="HTH_metalloreg"/>
    <property type="match status" value="1"/>
</dbReference>
<dbReference type="InterPro" id="IPR001845">
    <property type="entry name" value="HTH_ArsR_DNA-bd_dom"/>
</dbReference>
<proteinExistence type="predicted"/>
<dbReference type="PRINTS" id="PR00778">
    <property type="entry name" value="HTHARSR"/>
</dbReference>
<dbReference type="EMBL" id="CP017755">
    <property type="protein sequence ID" value="AOZ10530.1"/>
    <property type="molecule type" value="Genomic_DNA"/>
</dbReference>
<evidence type="ECO:0000259" key="4">
    <source>
        <dbReference type="PROSITE" id="PS50987"/>
    </source>
</evidence>
<protein>
    <submittedName>
        <fullName evidence="5">Transcriptional regulator</fullName>
    </submittedName>
</protein>
<dbReference type="RefSeq" id="WP_071017840.1">
    <property type="nucleotide sequence ID" value="NZ_CP017755.1"/>
</dbReference>
<evidence type="ECO:0000256" key="1">
    <source>
        <dbReference type="ARBA" id="ARBA00023015"/>
    </source>
</evidence>
<keyword evidence="3" id="KW-0804">Transcription</keyword>
<feature type="domain" description="HTH arsR-type" evidence="4">
    <location>
        <begin position="1"/>
        <end position="95"/>
    </location>
</feature>
<dbReference type="Pfam" id="PF12840">
    <property type="entry name" value="HTH_20"/>
    <property type="match status" value="1"/>
</dbReference>
<dbReference type="InterPro" id="IPR036388">
    <property type="entry name" value="WH-like_DNA-bd_sf"/>
</dbReference>
<reference evidence="5 6" key="1">
    <citation type="submission" date="2016-10" db="EMBL/GenBank/DDBJ databases">
        <title>Complete genome sequences of three Cupriavidus strains isolated from various Malaysian environments.</title>
        <authorList>
            <person name="Abdullah A.A.-A."/>
            <person name="Shafie N.A.H."/>
            <person name="Lau N.S."/>
        </authorList>
    </citation>
    <scope>NUCLEOTIDE SEQUENCE [LARGE SCALE GENOMIC DNA]</scope>
    <source>
        <strain evidence="5 6">USMAA1020</strain>
    </source>
</reference>
<name>A0ABN4TY51_9BURK</name>
<evidence type="ECO:0000256" key="3">
    <source>
        <dbReference type="ARBA" id="ARBA00023163"/>
    </source>
</evidence>
<dbReference type="Proteomes" id="UP000177515">
    <property type="component" value="Chromosome 2"/>
</dbReference>
<organism evidence="5 6">
    <name type="scientific">Cupriavidus malaysiensis</name>
    <dbReference type="NCBI Taxonomy" id="367825"/>
    <lineage>
        <taxon>Bacteria</taxon>
        <taxon>Pseudomonadati</taxon>
        <taxon>Pseudomonadota</taxon>
        <taxon>Betaproteobacteria</taxon>
        <taxon>Burkholderiales</taxon>
        <taxon>Burkholderiaceae</taxon>
        <taxon>Cupriavidus</taxon>
    </lineage>
</organism>
<dbReference type="CDD" id="cd00090">
    <property type="entry name" value="HTH_ARSR"/>
    <property type="match status" value="1"/>
</dbReference>
<dbReference type="InterPro" id="IPR036390">
    <property type="entry name" value="WH_DNA-bd_sf"/>
</dbReference>
<gene>
    <name evidence="5" type="ORF">BKK80_33800</name>
</gene>